<feature type="binding site" evidence="17">
    <location>
        <position position="368"/>
    </location>
    <ligand>
        <name>(6S)-NADPHX</name>
        <dbReference type="ChEBI" id="CHEBI:64076"/>
    </ligand>
</feature>
<organism evidence="22 23">
    <name type="scientific">Salinivibrio sharmensis</name>
    <dbReference type="NCBI Taxonomy" id="390883"/>
    <lineage>
        <taxon>Bacteria</taxon>
        <taxon>Pseudomonadati</taxon>
        <taxon>Pseudomonadota</taxon>
        <taxon>Gammaproteobacteria</taxon>
        <taxon>Vibrionales</taxon>
        <taxon>Vibrionaceae</taxon>
        <taxon>Salinivibrio</taxon>
    </lineage>
</organism>
<evidence type="ECO:0000256" key="12">
    <source>
        <dbReference type="ARBA" id="ARBA00023239"/>
    </source>
</evidence>
<dbReference type="EC" id="4.2.1.136" evidence="19"/>
<dbReference type="InterPro" id="IPR004443">
    <property type="entry name" value="YjeF_N_dom"/>
</dbReference>
<comment type="cofactor">
    <cofactor evidence="17">
        <name>Mg(2+)</name>
        <dbReference type="ChEBI" id="CHEBI:18420"/>
    </cofactor>
</comment>
<dbReference type="Gene3D" id="3.40.50.10260">
    <property type="entry name" value="YjeF N-terminal domain"/>
    <property type="match status" value="1"/>
</dbReference>
<comment type="caution">
    <text evidence="18">Lacks conserved residue(s) required for the propagation of feature annotation.</text>
</comment>
<comment type="subunit">
    <text evidence="17">Homotetramer.</text>
</comment>
<evidence type="ECO:0000256" key="10">
    <source>
        <dbReference type="ARBA" id="ARBA00023027"/>
    </source>
</evidence>
<sequence length="490" mass="51413">MATSLPQSFYRAEQVREGEQAVAQALSIPMYQLMLRAGQSVFDSINQYYPNAARLLIVCGAGNNAGDGYVIARLAKSAGLSVTVWSLVAPSKLKGDAATAWQEWQDCGGDYIEHPPVISQFDVIVDAILGTGLSRKVEGDFAHAINTINQSSVPVVAVDIPSGLCANSGCVKGVAIDADMTVTLIALKQGLLTGQAVAYRGELVFAGLNVATAFARQCTPAGYLVRDDWIEQHLPTRARSAHKGQFGRVLCLGGDQGMAGAVTLSAQAALRTGAGLVKVVTQPAHTLMMVTRQPELMTQGWAPGQSLSDTLEWATHLVIGPGLGQSAWSDALWNIAVNARSPKVIDADGLNKLARQPQHRDDWILTPHPGEAARLLGCDTKDVELDRFAAVKAIHTRYGGVAVLKGAGTIVYDGTNYAVANVGNPGMASGGMGDVLSGVIGSLLAQGLGLFPAAALGCYLHGKAGDHAAHAGERGLLASDLFPYLQQLVD</sequence>
<keyword evidence="6 17" id="KW-0547">Nucleotide-binding</keyword>
<gene>
    <name evidence="18" type="primary">nnrE</name>
    <name evidence="17" type="synonym">nnrD</name>
    <name evidence="22" type="ORF">BZG74_13850</name>
</gene>
<evidence type="ECO:0000259" key="20">
    <source>
        <dbReference type="PROSITE" id="PS51383"/>
    </source>
</evidence>
<keyword evidence="7 17" id="KW-0067">ATP-binding</keyword>
<dbReference type="PROSITE" id="PS51385">
    <property type="entry name" value="YJEF_N"/>
    <property type="match status" value="1"/>
</dbReference>
<evidence type="ECO:0000256" key="11">
    <source>
        <dbReference type="ARBA" id="ARBA00023235"/>
    </source>
</evidence>
<feature type="binding site" evidence="17">
    <location>
        <position position="261"/>
    </location>
    <ligand>
        <name>(6S)-NADPHX</name>
        <dbReference type="ChEBI" id="CHEBI:64076"/>
    </ligand>
</feature>
<dbReference type="NCBIfam" id="TIGR00196">
    <property type="entry name" value="yjeF_cterm"/>
    <property type="match status" value="1"/>
</dbReference>
<evidence type="ECO:0000256" key="16">
    <source>
        <dbReference type="ARBA" id="ARBA00049209"/>
    </source>
</evidence>
<dbReference type="RefSeq" id="WP_077773132.1">
    <property type="nucleotide sequence ID" value="NZ_MUFC01000020.1"/>
</dbReference>
<dbReference type="SUPFAM" id="SSF64153">
    <property type="entry name" value="YjeF N-terminal domain-like"/>
    <property type="match status" value="1"/>
</dbReference>
<dbReference type="Pfam" id="PF03853">
    <property type="entry name" value="YjeF_N"/>
    <property type="match status" value="1"/>
</dbReference>
<comment type="function">
    <text evidence="17">Catalyzes the dehydration of the S-form of NAD(P)HX at the expense of ADP, which is converted to AMP. Together with NAD(P)HX epimerase, which catalyzes the epimerization of the S- and R-forms, the enzyme allows the repair of both epimers of NAD(P)HX, a damaged form of NAD(P)H that is a result of enzymatic or heat-dependent hydration.</text>
</comment>
<comment type="function">
    <text evidence="14 19">Bifunctional enzyme that catalyzes the epimerization of the S- and R-forms of NAD(P)HX and the dehydration of the S-form of NAD(P)HX at the expense of ADP, which is converted to AMP. This allows the repair of both epimers of NAD(P)HX, a damaged form of NAD(P)H that is a result of enzymatic or heat-dependent hydration.</text>
</comment>
<evidence type="ECO:0000256" key="14">
    <source>
        <dbReference type="ARBA" id="ARBA00025153"/>
    </source>
</evidence>
<dbReference type="Pfam" id="PF01256">
    <property type="entry name" value="Carb_kinase"/>
    <property type="match status" value="1"/>
</dbReference>
<dbReference type="EMBL" id="MUFC01000020">
    <property type="protein sequence ID" value="OOE85655.1"/>
    <property type="molecule type" value="Genomic_DNA"/>
</dbReference>
<evidence type="ECO:0000256" key="8">
    <source>
        <dbReference type="ARBA" id="ARBA00022857"/>
    </source>
</evidence>
<evidence type="ECO:0000256" key="1">
    <source>
        <dbReference type="ARBA" id="ARBA00000013"/>
    </source>
</evidence>
<proteinExistence type="inferred from homology"/>
<keyword evidence="10 17" id="KW-0520">NAD</keyword>
<feature type="binding site" evidence="17">
    <location>
        <position position="322"/>
    </location>
    <ligand>
        <name>(6S)-NADPHX</name>
        <dbReference type="ChEBI" id="CHEBI:64076"/>
    </ligand>
</feature>
<dbReference type="InterPro" id="IPR029056">
    <property type="entry name" value="Ribokinase-like"/>
</dbReference>
<evidence type="ECO:0000256" key="3">
    <source>
        <dbReference type="ARBA" id="ARBA00006001"/>
    </source>
</evidence>
<keyword evidence="23" id="KW-1185">Reference proteome</keyword>
<evidence type="ECO:0000259" key="21">
    <source>
        <dbReference type="PROSITE" id="PS51385"/>
    </source>
</evidence>
<dbReference type="PROSITE" id="PS01050">
    <property type="entry name" value="YJEF_C_2"/>
    <property type="match status" value="1"/>
</dbReference>
<comment type="similarity">
    <text evidence="3 19">In the N-terminal section; belongs to the NnrE/AIBP family.</text>
</comment>
<evidence type="ECO:0000313" key="23">
    <source>
        <dbReference type="Proteomes" id="UP000188627"/>
    </source>
</evidence>
<evidence type="ECO:0000256" key="4">
    <source>
        <dbReference type="ARBA" id="ARBA00009524"/>
    </source>
</evidence>
<dbReference type="PANTHER" id="PTHR12592">
    <property type="entry name" value="ATP-DEPENDENT (S)-NAD(P)H-HYDRATE DEHYDRATASE FAMILY MEMBER"/>
    <property type="match status" value="1"/>
</dbReference>
<dbReference type="NCBIfam" id="TIGR00197">
    <property type="entry name" value="yjeF_nterm"/>
    <property type="match status" value="1"/>
</dbReference>
<evidence type="ECO:0000256" key="17">
    <source>
        <dbReference type="HAMAP-Rule" id="MF_01965"/>
    </source>
</evidence>
<feature type="domain" description="YjeF N-terminal" evidence="21">
    <location>
        <begin position="15"/>
        <end position="216"/>
    </location>
</feature>
<evidence type="ECO:0000313" key="22">
    <source>
        <dbReference type="EMBL" id="OOE85655.1"/>
    </source>
</evidence>
<keyword evidence="12 17" id="KW-0456">Lyase</keyword>
<dbReference type="EC" id="5.1.99.6" evidence="19"/>
<dbReference type="Proteomes" id="UP000188627">
    <property type="component" value="Unassembled WGS sequence"/>
</dbReference>
<reference evidence="23" key="1">
    <citation type="submission" date="2017-01" db="EMBL/GenBank/DDBJ databases">
        <title>Draft genome of the species Salinivibrio sharmensis.</title>
        <authorList>
            <person name="Lopez-Hermoso C."/>
            <person name="De La Haba R."/>
            <person name="Sanchez-Porro C."/>
            <person name="Ventosa A."/>
        </authorList>
    </citation>
    <scope>NUCLEOTIDE SEQUENCE [LARGE SCALE GENOMIC DNA]</scope>
    <source>
        <strain evidence="23">CBH463</strain>
    </source>
</reference>
<dbReference type="InterPro" id="IPR017953">
    <property type="entry name" value="Carbohydrate_kinase_pred_CS"/>
</dbReference>
<dbReference type="PROSITE" id="PS51383">
    <property type="entry name" value="YJEF_C_3"/>
    <property type="match status" value="1"/>
</dbReference>
<feature type="domain" description="YjeF C-terminal" evidence="20">
    <location>
        <begin position="226"/>
        <end position="490"/>
    </location>
</feature>
<keyword evidence="5 18" id="KW-0479">Metal-binding</keyword>
<dbReference type="SUPFAM" id="SSF53613">
    <property type="entry name" value="Ribokinase-like"/>
    <property type="match status" value="1"/>
</dbReference>
<evidence type="ECO:0000256" key="2">
    <source>
        <dbReference type="ARBA" id="ARBA00000909"/>
    </source>
</evidence>
<feature type="binding site" evidence="18">
    <location>
        <position position="126"/>
    </location>
    <ligand>
        <name>K(+)</name>
        <dbReference type="ChEBI" id="CHEBI:29103"/>
    </ligand>
</feature>
<protein>
    <recommendedName>
        <fullName evidence="19">Bifunctional NAD(P)H-hydrate repair enzyme</fullName>
    </recommendedName>
    <alternativeName>
        <fullName evidence="19">Nicotinamide nucleotide repair protein</fullName>
    </alternativeName>
    <domain>
        <recommendedName>
            <fullName evidence="19">ADP-dependent (S)-NAD(P)H-hydrate dehydratase</fullName>
            <ecNumber evidence="19">4.2.1.136</ecNumber>
        </recommendedName>
        <alternativeName>
            <fullName evidence="19">ADP-dependent NAD(P)HX dehydratase</fullName>
        </alternativeName>
    </domain>
    <domain>
        <recommendedName>
            <fullName evidence="19">NAD(P)H-hydrate epimerase</fullName>
            <ecNumber evidence="19">5.1.99.6</ecNumber>
        </recommendedName>
    </domain>
</protein>
<dbReference type="Gene3D" id="3.40.1190.20">
    <property type="match status" value="1"/>
</dbReference>
<evidence type="ECO:0000256" key="6">
    <source>
        <dbReference type="ARBA" id="ARBA00022741"/>
    </source>
</evidence>
<dbReference type="CDD" id="cd01171">
    <property type="entry name" value="YXKO-related"/>
    <property type="match status" value="1"/>
</dbReference>
<feature type="binding site" evidence="18">
    <location>
        <position position="64"/>
    </location>
    <ligand>
        <name>K(+)</name>
        <dbReference type="ChEBI" id="CHEBI:29103"/>
    </ligand>
</feature>
<evidence type="ECO:0000256" key="13">
    <source>
        <dbReference type="ARBA" id="ARBA00023268"/>
    </source>
</evidence>
<feature type="binding site" evidence="17">
    <location>
        <begin position="405"/>
        <end position="409"/>
    </location>
    <ligand>
        <name>AMP</name>
        <dbReference type="ChEBI" id="CHEBI:456215"/>
    </ligand>
</feature>
<keyword evidence="8 17" id="KW-0521">NADP</keyword>
<comment type="catalytic activity">
    <reaction evidence="16 17 19">
        <text>(6S)-NADPHX + ADP = AMP + phosphate + NADPH + H(+)</text>
        <dbReference type="Rhea" id="RHEA:32235"/>
        <dbReference type="ChEBI" id="CHEBI:15378"/>
        <dbReference type="ChEBI" id="CHEBI:43474"/>
        <dbReference type="ChEBI" id="CHEBI:57783"/>
        <dbReference type="ChEBI" id="CHEBI:64076"/>
        <dbReference type="ChEBI" id="CHEBI:456215"/>
        <dbReference type="ChEBI" id="CHEBI:456216"/>
        <dbReference type="EC" id="4.2.1.136"/>
    </reaction>
</comment>
<evidence type="ECO:0000256" key="5">
    <source>
        <dbReference type="ARBA" id="ARBA00022723"/>
    </source>
</evidence>
<feature type="binding site" evidence="17">
    <location>
        <position position="434"/>
    </location>
    <ligand>
        <name>(6S)-NADPHX</name>
        <dbReference type="ChEBI" id="CHEBI:64076"/>
    </ligand>
</feature>
<dbReference type="HAMAP" id="MF_01966">
    <property type="entry name" value="NADHX_epimerase"/>
    <property type="match status" value="1"/>
</dbReference>
<feature type="binding site" evidence="17">
    <location>
        <position position="433"/>
    </location>
    <ligand>
        <name>AMP</name>
        <dbReference type="ChEBI" id="CHEBI:456215"/>
    </ligand>
</feature>
<evidence type="ECO:0000256" key="7">
    <source>
        <dbReference type="ARBA" id="ARBA00022840"/>
    </source>
</evidence>
<comment type="similarity">
    <text evidence="4 19">In the C-terminal section; belongs to the NnrD/CARKD family.</text>
</comment>
<comment type="caution">
    <text evidence="22">The sequence shown here is derived from an EMBL/GenBank/DDBJ whole genome shotgun (WGS) entry which is preliminary data.</text>
</comment>
<feature type="binding site" evidence="18">
    <location>
        <begin position="130"/>
        <end position="136"/>
    </location>
    <ligand>
        <name>(6S)-NADPHX</name>
        <dbReference type="ChEBI" id="CHEBI:64076"/>
    </ligand>
</feature>
<feature type="binding site" evidence="18">
    <location>
        <position position="162"/>
    </location>
    <ligand>
        <name>K(+)</name>
        <dbReference type="ChEBI" id="CHEBI:29103"/>
    </ligand>
</feature>
<dbReference type="InterPro" id="IPR000631">
    <property type="entry name" value="CARKD"/>
</dbReference>
<dbReference type="InterPro" id="IPR030677">
    <property type="entry name" value="Nnr"/>
</dbReference>
<comment type="similarity">
    <text evidence="17">Belongs to the NnrD/CARKD family.</text>
</comment>
<comment type="catalytic activity">
    <reaction evidence="15 17 19">
        <text>(6S)-NADHX + ADP = AMP + phosphate + NADH + H(+)</text>
        <dbReference type="Rhea" id="RHEA:32223"/>
        <dbReference type="ChEBI" id="CHEBI:15378"/>
        <dbReference type="ChEBI" id="CHEBI:43474"/>
        <dbReference type="ChEBI" id="CHEBI:57945"/>
        <dbReference type="ChEBI" id="CHEBI:64074"/>
        <dbReference type="ChEBI" id="CHEBI:456215"/>
        <dbReference type="ChEBI" id="CHEBI:456216"/>
        <dbReference type="EC" id="4.2.1.136"/>
    </reaction>
</comment>
<name>A0ABX3K9U1_9GAMM</name>
<keyword evidence="9 18" id="KW-0630">Potassium</keyword>
<keyword evidence="13" id="KW-0511">Multifunctional enzyme</keyword>
<evidence type="ECO:0000256" key="9">
    <source>
        <dbReference type="ARBA" id="ARBA00022958"/>
    </source>
</evidence>
<comment type="cofactor">
    <cofactor evidence="18 19">
        <name>K(+)</name>
        <dbReference type="ChEBI" id="CHEBI:29103"/>
    </cofactor>
    <text evidence="18 19">Binds 1 potassium ion per subunit.</text>
</comment>
<accession>A0ABX3K9U1</accession>
<comment type="similarity">
    <text evidence="18">Belongs to the NnrE/AIBP family.</text>
</comment>
<feature type="binding site" evidence="18">
    <location>
        <position position="159"/>
    </location>
    <ligand>
        <name>(6S)-NADPHX</name>
        <dbReference type="ChEBI" id="CHEBI:64076"/>
    </ligand>
</feature>
<dbReference type="PIRSF" id="PIRSF017184">
    <property type="entry name" value="Nnr"/>
    <property type="match status" value="1"/>
</dbReference>
<comment type="catalytic activity">
    <reaction evidence="2 18 19">
        <text>(6R)-NADPHX = (6S)-NADPHX</text>
        <dbReference type="Rhea" id="RHEA:32227"/>
        <dbReference type="ChEBI" id="CHEBI:64076"/>
        <dbReference type="ChEBI" id="CHEBI:64077"/>
        <dbReference type="EC" id="5.1.99.6"/>
    </reaction>
</comment>
<evidence type="ECO:0000256" key="19">
    <source>
        <dbReference type="PIRNR" id="PIRNR017184"/>
    </source>
</evidence>
<dbReference type="HAMAP" id="MF_01965">
    <property type="entry name" value="NADHX_dehydratase"/>
    <property type="match status" value="1"/>
</dbReference>
<evidence type="ECO:0000256" key="15">
    <source>
        <dbReference type="ARBA" id="ARBA00048238"/>
    </source>
</evidence>
<dbReference type="PANTHER" id="PTHR12592:SF0">
    <property type="entry name" value="ATP-DEPENDENT (S)-NAD(P)H-HYDRATE DEHYDRATASE"/>
    <property type="match status" value="1"/>
</dbReference>
<dbReference type="InterPro" id="IPR036652">
    <property type="entry name" value="YjeF_N_dom_sf"/>
</dbReference>
<comment type="function">
    <text evidence="18">Catalyzes the epimerization of the S- and R-forms of NAD(P)HX, a damaged form of NAD(P)H that is a result of enzymatic or heat-dependent hydration. This is a prerequisite for the S-specific NAD(P)H-hydrate dehydratase to allow the repair of both epimers of NAD(P)HX.</text>
</comment>
<evidence type="ECO:0000256" key="18">
    <source>
        <dbReference type="HAMAP-Rule" id="MF_01966"/>
    </source>
</evidence>
<keyword evidence="11 18" id="KW-0413">Isomerase</keyword>
<comment type="catalytic activity">
    <reaction evidence="1 18 19">
        <text>(6R)-NADHX = (6S)-NADHX</text>
        <dbReference type="Rhea" id="RHEA:32215"/>
        <dbReference type="ChEBI" id="CHEBI:64074"/>
        <dbReference type="ChEBI" id="CHEBI:64075"/>
        <dbReference type="EC" id="5.1.99.6"/>
    </reaction>
</comment>